<protein>
    <recommendedName>
        <fullName evidence="10">Elongation factor 1-alpha</fullName>
    </recommendedName>
</protein>
<dbReference type="SUPFAM" id="SSF50465">
    <property type="entry name" value="EF-Tu/eEF-1alpha/eIF2-gamma C-terminal domain"/>
    <property type="match status" value="1"/>
</dbReference>
<keyword evidence="5" id="KW-0342">GTP-binding</keyword>
<dbReference type="InterPro" id="IPR054696">
    <property type="entry name" value="GTP-eEF1A_C"/>
</dbReference>
<proteinExistence type="inferred from homology"/>
<dbReference type="AlphaFoldDB" id="A0AAE0YF09"/>
<dbReference type="FunFam" id="2.40.30.10:FF:000005">
    <property type="entry name" value="Elongation factor 1-alpha"/>
    <property type="match status" value="1"/>
</dbReference>
<reference evidence="8" key="1">
    <citation type="journal article" date="2023" name="G3 (Bethesda)">
        <title>A reference genome for the long-term kleptoplast-retaining sea slug Elysia crispata morphotype clarki.</title>
        <authorList>
            <person name="Eastman K.E."/>
            <person name="Pendleton A.L."/>
            <person name="Shaikh M.A."/>
            <person name="Suttiyut T."/>
            <person name="Ogas R."/>
            <person name="Tomko P."/>
            <person name="Gavelis G."/>
            <person name="Widhalm J.R."/>
            <person name="Wisecaver J.H."/>
        </authorList>
    </citation>
    <scope>NUCLEOTIDE SEQUENCE</scope>
    <source>
        <strain evidence="8">ECLA1</strain>
    </source>
</reference>
<dbReference type="PANTHER" id="PTHR23115">
    <property type="entry name" value="TRANSLATION FACTOR"/>
    <property type="match status" value="1"/>
</dbReference>
<dbReference type="GO" id="GO:0005525">
    <property type="term" value="F:GTP binding"/>
    <property type="evidence" value="ECO:0007669"/>
    <property type="project" value="UniProtKB-KW"/>
</dbReference>
<dbReference type="GO" id="GO:0003924">
    <property type="term" value="F:GTPase activity"/>
    <property type="evidence" value="ECO:0007669"/>
    <property type="project" value="InterPro"/>
</dbReference>
<dbReference type="EMBL" id="JAWDGP010006390">
    <property type="protein sequence ID" value="KAK3741835.1"/>
    <property type="molecule type" value="Genomic_DNA"/>
</dbReference>
<evidence type="ECO:0000313" key="8">
    <source>
        <dbReference type="EMBL" id="KAK3741835.1"/>
    </source>
</evidence>
<dbReference type="GO" id="GO:0003746">
    <property type="term" value="F:translation elongation factor activity"/>
    <property type="evidence" value="ECO:0007669"/>
    <property type="project" value="UniProtKB-KW"/>
</dbReference>
<evidence type="ECO:0008006" key="10">
    <source>
        <dbReference type="Google" id="ProtNLM"/>
    </source>
</evidence>
<evidence type="ECO:0000256" key="2">
    <source>
        <dbReference type="ARBA" id="ARBA00022741"/>
    </source>
</evidence>
<keyword evidence="3" id="KW-0251">Elongation factor</keyword>
<evidence type="ECO:0000256" key="5">
    <source>
        <dbReference type="ARBA" id="ARBA00023134"/>
    </source>
</evidence>
<dbReference type="Gene3D" id="3.40.50.300">
    <property type="entry name" value="P-loop containing nucleotide triphosphate hydrolases"/>
    <property type="match status" value="1"/>
</dbReference>
<accession>A0AAE0YF09</accession>
<keyword evidence="2" id="KW-0547">Nucleotide-binding</keyword>
<dbReference type="InterPro" id="IPR000795">
    <property type="entry name" value="T_Tr_GTP-bd_dom"/>
</dbReference>
<gene>
    <name evidence="8" type="ORF">RRG08_018535</name>
</gene>
<evidence type="ECO:0000256" key="1">
    <source>
        <dbReference type="ARBA" id="ARBA00007249"/>
    </source>
</evidence>
<dbReference type="InterPro" id="IPR009000">
    <property type="entry name" value="Transl_B-barrel_sf"/>
</dbReference>
<dbReference type="InterPro" id="IPR009001">
    <property type="entry name" value="Transl_elong_EF1A/Init_IF2_C"/>
</dbReference>
<name>A0AAE0YF09_9GAST</name>
<keyword evidence="4" id="KW-0648">Protein biosynthesis</keyword>
<feature type="domain" description="Tr-type G" evidence="6">
    <location>
        <begin position="24"/>
        <end position="188"/>
    </location>
</feature>
<feature type="domain" description="GTP-eEF1A C-terminal" evidence="7">
    <location>
        <begin position="320"/>
        <end position="423"/>
    </location>
</feature>
<dbReference type="Proteomes" id="UP001283361">
    <property type="component" value="Unassembled WGS sequence"/>
</dbReference>
<keyword evidence="9" id="KW-1185">Reference proteome</keyword>
<evidence type="ECO:0000259" key="6">
    <source>
        <dbReference type="Pfam" id="PF00009"/>
    </source>
</evidence>
<sequence length="449" mass="49599">MKERSQAKRGLKQLYLFAMEKKKIQVVFTGADNSDKSTIVGYLAAKLGRQDGRSLSRLEREDKAEWNDSSFRMAYAVDKTSEERERGVLKEMYQASLGDLTIADVPGSRRFIKDTLDGCLEADCVVLTVSAAVGEFELGMTSGGETREQALLAYSLGVEQLIVAVNQMDSTNPPYSEARFNEIKEEISAYDEKNWKPWKLFCLQPPRTEQPLRLPLREVQQIPGVRTVAVGRVETGVLKTGMLLTIGPQNLTTMHSPPHPAFFHPHQRQANVLMMDNKPVTGALPGDFVSFSVGDSSVEEISIGNVAGDYNNDPPKGALSFTARMMVMEHPGTIEIGSAYVIKCHTDAVTCKVEEILMKIACVSDVKDEEDEAKPKVLKSGDAAMVKLTPSKPTVVEPFQHYSRLGRFIVEQKGRVAAVGVIKTVEKDEASQGKITTAAEKRLQELKNE</sequence>
<evidence type="ECO:0000256" key="4">
    <source>
        <dbReference type="ARBA" id="ARBA00022917"/>
    </source>
</evidence>
<comment type="caution">
    <text evidence="8">The sequence shown here is derived from an EMBL/GenBank/DDBJ whole genome shotgun (WGS) entry which is preliminary data.</text>
</comment>
<organism evidence="8 9">
    <name type="scientific">Elysia crispata</name>
    <name type="common">lettuce slug</name>
    <dbReference type="NCBI Taxonomy" id="231223"/>
    <lineage>
        <taxon>Eukaryota</taxon>
        <taxon>Metazoa</taxon>
        <taxon>Spiralia</taxon>
        <taxon>Lophotrochozoa</taxon>
        <taxon>Mollusca</taxon>
        <taxon>Gastropoda</taxon>
        <taxon>Heterobranchia</taxon>
        <taxon>Euthyneura</taxon>
        <taxon>Panpulmonata</taxon>
        <taxon>Sacoglossa</taxon>
        <taxon>Placobranchoidea</taxon>
        <taxon>Plakobranchidae</taxon>
        <taxon>Elysia</taxon>
    </lineage>
</organism>
<comment type="similarity">
    <text evidence="1">Belongs to the TRAFAC class translation factor GTPase superfamily. Classic translation factor GTPase family. EF-Tu/EF-1A subfamily.</text>
</comment>
<evidence type="ECO:0000256" key="3">
    <source>
        <dbReference type="ARBA" id="ARBA00022768"/>
    </source>
</evidence>
<dbReference type="Pfam" id="PF00009">
    <property type="entry name" value="GTP_EFTU"/>
    <property type="match status" value="1"/>
</dbReference>
<dbReference type="SUPFAM" id="SSF50447">
    <property type="entry name" value="Translation proteins"/>
    <property type="match status" value="1"/>
</dbReference>
<evidence type="ECO:0000259" key="7">
    <source>
        <dbReference type="Pfam" id="PF22594"/>
    </source>
</evidence>
<dbReference type="Gene3D" id="2.40.30.10">
    <property type="entry name" value="Translation factors"/>
    <property type="match status" value="2"/>
</dbReference>
<dbReference type="Pfam" id="PF22594">
    <property type="entry name" value="GTP-eEF1A_C"/>
    <property type="match status" value="1"/>
</dbReference>
<evidence type="ECO:0000313" key="9">
    <source>
        <dbReference type="Proteomes" id="UP001283361"/>
    </source>
</evidence>
<dbReference type="SUPFAM" id="SSF52540">
    <property type="entry name" value="P-loop containing nucleoside triphosphate hydrolases"/>
    <property type="match status" value="1"/>
</dbReference>
<dbReference type="InterPro" id="IPR027417">
    <property type="entry name" value="P-loop_NTPase"/>
</dbReference>
<dbReference type="InterPro" id="IPR050100">
    <property type="entry name" value="TRAFAC_GTPase_members"/>
</dbReference>